<dbReference type="Pfam" id="PF05598">
    <property type="entry name" value="DUF772"/>
    <property type="match status" value="1"/>
</dbReference>
<accession>A0A0B7GXS6</accession>
<keyword evidence="3" id="KW-1185">Reference proteome</keyword>
<evidence type="ECO:0000259" key="1">
    <source>
        <dbReference type="Pfam" id="PF05598"/>
    </source>
</evidence>
<reference evidence="3" key="1">
    <citation type="submission" date="2015-01" db="EMBL/GenBank/DDBJ databases">
        <authorList>
            <person name="Manzoor Shahid"/>
            <person name="Zubair Saima"/>
        </authorList>
    </citation>
    <scope>NUCLEOTIDE SEQUENCE [LARGE SCALE GENOMIC DNA]</scope>
    <source>
        <strain evidence="3">V1</strain>
    </source>
</reference>
<feature type="domain" description="Transposase InsH N-terminal" evidence="1">
    <location>
        <begin position="1"/>
        <end position="38"/>
    </location>
</feature>
<dbReference type="EMBL" id="CDNC01000025">
    <property type="protein sequence ID" value="CEM62397.1"/>
    <property type="molecule type" value="Genomic_DNA"/>
</dbReference>
<sequence>MMFKIIILQKLYNISDDQTEYQINDRLSFMRFLGLELKR</sequence>
<dbReference type="AlphaFoldDB" id="A0A0B7GXS6"/>
<organism evidence="2 3">
    <name type="scientific">Treponema phagedenis</name>
    <dbReference type="NCBI Taxonomy" id="162"/>
    <lineage>
        <taxon>Bacteria</taxon>
        <taxon>Pseudomonadati</taxon>
        <taxon>Spirochaetota</taxon>
        <taxon>Spirochaetia</taxon>
        <taxon>Spirochaetales</taxon>
        <taxon>Treponemataceae</taxon>
        <taxon>Treponema</taxon>
    </lineage>
</organism>
<evidence type="ECO:0000313" key="3">
    <source>
        <dbReference type="Proteomes" id="UP000042527"/>
    </source>
</evidence>
<proteinExistence type="predicted"/>
<dbReference type="Proteomes" id="UP000042527">
    <property type="component" value="Unassembled WGS sequence"/>
</dbReference>
<name>A0A0B7GXS6_TREPH</name>
<evidence type="ECO:0000313" key="2">
    <source>
        <dbReference type="EMBL" id="CEM62397.1"/>
    </source>
</evidence>
<gene>
    <name evidence="2" type="ORF">TPHV1_310026</name>
</gene>
<dbReference type="InterPro" id="IPR008490">
    <property type="entry name" value="Transposase_InsH_N"/>
</dbReference>
<protein>
    <recommendedName>
        <fullName evidence="1">Transposase InsH N-terminal domain-containing protein</fullName>
    </recommendedName>
</protein>